<name>A0A9E7C2B6_9ACTN</name>
<evidence type="ECO:0000313" key="1">
    <source>
        <dbReference type="EMBL" id="UGS38281.1"/>
    </source>
</evidence>
<reference evidence="1" key="1">
    <citation type="journal article" date="2022" name="Int. J. Syst. Evol. Microbiol.">
        <title>Pseudomonas aegrilactucae sp. nov. and Pseudomonas morbosilactucae sp. nov., pathogens causing bacterial rot of lettuce in Japan.</title>
        <authorList>
            <person name="Sawada H."/>
            <person name="Fujikawa T."/>
            <person name="Satou M."/>
        </authorList>
    </citation>
    <scope>NUCLEOTIDE SEQUENCE</scope>
    <source>
        <strain evidence="1">0166_1</strain>
    </source>
</reference>
<organism evidence="1 2">
    <name type="scientific">Capillimicrobium parvum</name>
    <dbReference type="NCBI Taxonomy" id="2884022"/>
    <lineage>
        <taxon>Bacteria</taxon>
        <taxon>Bacillati</taxon>
        <taxon>Actinomycetota</taxon>
        <taxon>Thermoleophilia</taxon>
        <taxon>Solirubrobacterales</taxon>
        <taxon>Capillimicrobiaceae</taxon>
        <taxon>Capillimicrobium</taxon>
    </lineage>
</organism>
<evidence type="ECO:0000313" key="2">
    <source>
        <dbReference type="Proteomes" id="UP001162834"/>
    </source>
</evidence>
<gene>
    <name evidence="1" type="ORF">DSM104329_04705</name>
</gene>
<protein>
    <recommendedName>
        <fullName evidence="3">Secreted protein</fullName>
    </recommendedName>
</protein>
<evidence type="ECO:0008006" key="3">
    <source>
        <dbReference type="Google" id="ProtNLM"/>
    </source>
</evidence>
<dbReference type="KEGG" id="sbae:DSM104329_04705"/>
<accession>A0A9E7C2B6</accession>
<keyword evidence="2" id="KW-1185">Reference proteome</keyword>
<dbReference type="AlphaFoldDB" id="A0A9E7C2B6"/>
<dbReference type="Pfam" id="PF18143">
    <property type="entry name" value="HAD_SAK_2"/>
    <property type="match status" value="1"/>
</dbReference>
<dbReference type="EMBL" id="CP087164">
    <property type="protein sequence ID" value="UGS38281.1"/>
    <property type="molecule type" value="Genomic_DNA"/>
</dbReference>
<sequence length="187" mass="20788">MPGEKWHDSEVEAKNAPIGRFSPKLLQRRNKPVLFVDIDGVVSLFGFAPGAVPARCSWHQVDGIIHLLSHDAAEHLLALREEFELVWCSGWEDRANDHLPHVLGLGPYPHLTFADTRAAGHWKLAAVAAHAEDRPVAWIDDDVNDVVHDWARSRSAPTLIVETQPATGLTPELAERLRTWAQALDQA</sequence>
<dbReference type="Proteomes" id="UP001162834">
    <property type="component" value="Chromosome"/>
</dbReference>
<proteinExistence type="predicted"/>